<evidence type="ECO:0000313" key="3">
    <source>
        <dbReference type="Proteomes" id="UP001497623"/>
    </source>
</evidence>
<gene>
    <name evidence="2" type="ORF">MNOR_LOCUS34837</name>
</gene>
<proteinExistence type="predicted"/>
<feature type="non-terminal residue" evidence="2">
    <location>
        <position position="133"/>
    </location>
</feature>
<dbReference type="CDD" id="cd00037">
    <property type="entry name" value="CLECT"/>
    <property type="match status" value="1"/>
</dbReference>
<dbReference type="InterPro" id="IPR016186">
    <property type="entry name" value="C-type_lectin-like/link_sf"/>
</dbReference>
<evidence type="ECO:0000313" key="2">
    <source>
        <dbReference type="EMBL" id="CAL4176816.1"/>
    </source>
</evidence>
<dbReference type="Proteomes" id="UP001497623">
    <property type="component" value="Unassembled WGS sequence"/>
</dbReference>
<accession>A0AAV2SBU7</accession>
<keyword evidence="3" id="KW-1185">Reference proteome</keyword>
<dbReference type="InterPro" id="IPR001304">
    <property type="entry name" value="C-type_lectin-like"/>
</dbReference>
<feature type="non-terminal residue" evidence="2">
    <location>
        <position position="1"/>
    </location>
</feature>
<dbReference type="SUPFAM" id="SSF56436">
    <property type="entry name" value="C-type lectin-like"/>
    <property type="match status" value="1"/>
</dbReference>
<dbReference type="EMBL" id="CAXKWB010055241">
    <property type="protein sequence ID" value="CAL4176816.1"/>
    <property type="molecule type" value="Genomic_DNA"/>
</dbReference>
<evidence type="ECO:0000259" key="1">
    <source>
        <dbReference type="PROSITE" id="PS50041"/>
    </source>
</evidence>
<sequence>CPEGFINLSSQCFKMYKDSPRSWYAAKTMCEQEGYILAQPDDSVAVQLKQSLYEEYGDGDAWLGVRGDASKFVWAHGGLALDNASPLWYLGQLYLRGTNRCLLLVVGGSDFRDHPTRPYWSNLCYKPYYALCE</sequence>
<reference evidence="2 3" key="1">
    <citation type="submission" date="2024-05" db="EMBL/GenBank/DDBJ databases">
        <authorList>
            <person name="Wallberg A."/>
        </authorList>
    </citation>
    <scope>NUCLEOTIDE SEQUENCE [LARGE SCALE GENOMIC DNA]</scope>
</reference>
<organism evidence="2 3">
    <name type="scientific">Meganyctiphanes norvegica</name>
    <name type="common">Northern krill</name>
    <name type="synonym">Thysanopoda norvegica</name>
    <dbReference type="NCBI Taxonomy" id="48144"/>
    <lineage>
        <taxon>Eukaryota</taxon>
        <taxon>Metazoa</taxon>
        <taxon>Ecdysozoa</taxon>
        <taxon>Arthropoda</taxon>
        <taxon>Crustacea</taxon>
        <taxon>Multicrustacea</taxon>
        <taxon>Malacostraca</taxon>
        <taxon>Eumalacostraca</taxon>
        <taxon>Eucarida</taxon>
        <taxon>Euphausiacea</taxon>
        <taxon>Euphausiidae</taxon>
        <taxon>Meganyctiphanes</taxon>
    </lineage>
</organism>
<feature type="domain" description="C-type lectin" evidence="1">
    <location>
        <begin position="8"/>
        <end position="133"/>
    </location>
</feature>
<dbReference type="Gene3D" id="3.10.100.10">
    <property type="entry name" value="Mannose-Binding Protein A, subunit A"/>
    <property type="match status" value="1"/>
</dbReference>
<protein>
    <recommendedName>
        <fullName evidence="1">C-type lectin domain-containing protein</fullName>
    </recommendedName>
</protein>
<comment type="caution">
    <text evidence="2">The sequence shown here is derived from an EMBL/GenBank/DDBJ whole genome shotgun (WGS) entry which is preliminary data.</text>
</comment>
<dbReference type="InterPro" id="IPR016187">
    <property type="entry name" value="CTDL_fold"/>
</dbReference>
<name>A0AAV2SBU7_MEGNR</name>
<dbReference type="SMART" id="SM00034">
    <property type="entry name" value="CLECT"/>
    <property type="match status" value="1"/>
</dbReference>
<dbReference type="PROSITE" id="PS50041">
    <property type="entry name" value="C_TYPE_LECTIN_2"/>
    <property type="match status" value="1"/>
</dbReference>
<dbReference type="AlphaFoldDB" id="A0AAV2SBU7"/>